<keyword evidence="1" id="KW-0175">Coiled coil</keyword>
<proteinExistence type="predicted"/>
<sequence>STVEYLSMRRDNLPVGTTWLEDKHSQTFTIKDKDVTGLQVTAGSRDVFGNINIKYLQVEEGTVATAWKPAIEEAVSTGDFTKVTNEIKQTVDTNSQTITKVEQKVTTVDGKVDATNKNLTDTNKNLADTNKNLADTTKKANDTSNQVTTLTKTTNEIKQGVEENSQTITKVEK</sequence>
<dbReference type="EMBL" id="AHEN01000075">
    <property type="protein sequence ID" value="EJQ89699.1"/>
    <property type="molecule type" value="Genomic_DNA"/>
</dbReference>
<protein>
    <recommendedName>
        <fullName evidence="4">t-SNARE coiled-coil homology domain-containing protein</fullName>
    </recommendedName>
</protein>
<dbReference type="Gene3D" id="1.20.5.340">
    <property type="match status" value="1"/>
</dbReference>
<evidence type="ECO:0000313" key="3">
    <source>
        <dbReference type="Proteomes" id="UP000006997"/>
    </source>
</evidence>
<feature type="non-terminal residue" evidence="2">
    <location>
        <position position="1"/>
    </location>
</feature>
<accession>J8ELU6</accession>
<dbReference type="AlphaFoldDB" id="J8ELU6"/>
<comment type="caution">
    <text evidence="2">The sequence shown here is derived from an EMBL/GenBank/DDBJ whole genome shotgun (WGS) entry which is preliminary data.</text>
</comment>
<dbReference type="Proteomes" id="UP000006997">
    <property type="component" value="Unassembled WGS sequence"/>
</dbReference>
<name>J8ELU6_BACCE</name>
<gene>
    <name evidence="2" type="ORF">II3_05760</name>
</gene>
<evidence type="ECO:0000256" key="1">
    <source>
        <dbReference type="SAM" id="Coils"/>
    </source>
</evidence>
<feature type="coiled-coil region" evidence="1">
    <location>
        <begin position="112"/>
        <end position="146"/>
    </location>
</feature>
<reference evidence="2 3" key="1">
    <citation type="submission" date="2012-04" db="EMBL/GenBank/DDBJ databases">
        <title>The Genome Sequence of Bacillus cereus MC67.</title>
        <authorList>
            <consortium name="The Broad Institute Genome Sequencing Platform"/>
            <consortium name="The Broad Institute Genome Sequencing Center for Infectious Disease"/>
            <person name="Feldgarden M."/>
            <person name="Van der Auwera G.A."/>
            <person name="Mahillon J."/>
            <person name="Duprez V."/>
            <person name="Timmery S."/>
            <person name="Mattelet C."/>
            <person name="Dierick K."/>
            <person name="Sun M."/>
            <person name="Yu Z."/>
            <person name="Zhu L."/>
            <person name="Hu X."/>
            <person name="Shank E.B."/>
            <person name="Swiecicka I."/>
            <person name="Hansen B.M."/>
            <person name="Andrup L."/>
            <person name="Young S.K."/>
            <person name="Zeng Q."/>
            <person name="Gargeya S."/>
            <person name="Fitzgerald M."/>
            <person name="Haas B."/>
            <person name="Abouelleil A."/>
            <person name="Alvarado L."/>
            <person name="Arachchi H.M."/>
            <person name="Berlin A."/>
            <person name="Chapman S.B."/>
            <person name="Goldberg J."/>
            <person name="Griggs A."/>
            <person name="Gujja S."/>
            <person name="Hansen M."/>
            <person name="Howarth C."/>
            <person name="Imamovic A."/>
            <person name="Larimer J."/>
            <person name="McCowen C."/>
            <person name="Montmayeur A."/>
            <person name="Murphy C."/>
            <person name="Neiman D."/>
            <person name="Pearson M."/>
            <person name="Priest M."/>
            <person name="Roberts A."/>
            <person name="Saif S."/>
            <person name="Shea T."/>
            <person name="Sisk P."/>
            <person name="Sykes S."/>
            <person name="Wortman J."/>
            <person name="Nusbaum C."/>
            <person name="Birren B."/>
        </authorList>
    </citation>
    <scope>NUCLEOTIDE SEQUENCE [LARGE SCALE GENOMIC DNA]</scope>
    <source>
        <strain evidence="2 3">MC67</strain>
    </source>
</reference>
<organism evidence="2 3">
    <name type="scientific">Bacillus cereus MC67</name>
    <dbReference type="NCBI Taxonomy" id="1053219"/>
    <lineage>
        <taxon>Bacteria</taxon>
        <taxon>Bacillati</taxon>
        <taxon>Bacillota</taxon>
        <taxon>Bacilli</taxon>
        <taxon>Bacillales</taxon>
        <taxon>Bacillaceae</taxon>
        <taxon>Bacillus</taxon>
        <taxon>Bacillus cereus group</taxon>
    </lineage>
</organism>
<evidence type="ECO:0008006" key="4">
    <source>
        <dbReference type="Google" id="ProtNLM"/>
    </source>
</evidence>
<evidence type="ECO:0000313" key="2">
    <source>
        <dbReference type="EMBL" id="EJQ89699.1"/>
    </source>
</evidence>
<feature type="non-terminal residue" evidence="2">
    <location>
        <position position="173"/>
    </location>
</feature>
<dbReference type="HOGENOM" id="CLU_1550740_0_0_9"/>